<evidence type="ECO:0000256" key="8">
    <source>
        <dbReference type="ARBA" id="ARBA00022837"/>
    </source>
</evidence>
<reference evidence="20" key="1">
    <citation type="submission" date="2021-06" db="EMBL/GenBank/DDBJ databases">
        <authorList>
            <person name="Kallberg Y."/>
            <person name="Tangrot J."/>
            <person name="Rosling A."/>
        </authorList>
    </citation>
    <scope>NUCLEOTIDE SEQUENCE</scope>
    <source>
        <strain evidence="20">MT106</strain>
    </source>
</reference>
<evidence type="ECO:0000259" key="19">
    <source>
        <dbReference type="SMART" id="SM00642"/>
    </source>
</evidence>
<dbReference type="GO" id="GO:0016052">
    <property type="term" value="P:carbohydrate catabolic process"/>
    <property type="evidence" value="ECO:0007669"/>
    <property type="project" value="InterPro"/>
</dbReference>
<evidence type="ECO:0000256" key="2">
    <source>
        <dbReference type="ARBA" id="ARBA00001913"/>
    </source>
</evidence>
<feature type="signal peptide" evidence="18">
    <location>
        <begin position="1"/>
        <end position="31"/>
    </location>
</feature>
<dbReference type="Pfam" id="PF09260">
    <property type="entry name" value="A_amylase_dom_C"/>
    <property type="match status" value="1"/>
</dbReference>
<feature type="active site" description="Proton donor" evidence="13">
    <location>
        <position position="270"/>
    </location>
</feature>
<evidence type="ECO:0000256" key="16">
    <source>
        <dbReference type="PIRSR" id="PIRSR001024-4"/>
    </source>
</evidence>
<evidence type="ECO:0000256" key="4">
    <source>
        <dbReference type="ARBA" id="ARBA00012595"/>
    </source>
</evidence>
<keyword evidence="5 15" id="KW-0479">Metal-binding</keyword>
<feature type="binding site" evidence="17">
    <location>
        <position position="390"/>
    </location>
    <ligand>
        <name>substrate</name>
    </ligand>
</feature>
<dbReference type="InterPro" id="IPR017853">
    <property type="entry name" value="GH"/>
</dbReference>
<comment type="catalytic activity">
    <reaction evidence="1">
        <text>Endohydrolysis of (1-&gt;4)-alpha-D-glucosidic linkages in polysaccharides containing three or more (1-&gt;4)-alpha-linked D-glucose units.</text>
        <dbReference type="EC" id="3.2.1.1"/>
    </reaction>
</comment>
<keyword evidence="6 18" id="KW-0732">Signal</keyword>
<dbReference type="SUPFAM" id="SSF51011">
    <property type="entry name" value="Glycosyl hydrolase domain"/>
    <property type="match status" value="1"/>
</dbReference>
<dbReference type="GO" id="GO:0004556">
    <property type="term" value="F:alpha-amylase activity"/>
    <property type="evidence" value="ECO:0007669"/>
    <property type="project" value="UniProtKB-EC"/>
</dbReference>
<keyword evidence="12" id="KW-0326">Glycosidase</keyword>
<keyword evidence="21" id="KW-1185">Reference proteome</keyword>
<evidence type="ECO:0000256" key="12">
    <source>
        <dbReference type="ARBA" id="ARBA00023295"/>
    </source>
</evidence>
<keyword evidence="8 15" id="KW-0106">Calcium</keyword>
<feature type="site" description="Transition state stabilizer" evidence="14">
    <location>
        <position position="336"/>
    </location>
</feature>
<evidence type="ECO:0000313" key="21">
    <source>
        <dbReference type="Proteomes" id="UP000789831"/>
    </source>
</evidence>
<evidence type="ECO:0000256" key="9">
    <source>
        <dbReference type="ARBA" id="ARBA00023157"/>
    </source>
</evidence>
<dbReference type="GO" id="GO:0005509">
    <property type="term" value="F:calcium ion binding"/>
    <property type="evidence" value="ECO:0007669"/>
    <property type="project" value="InterPro"/>
</dbReference>
<proteinExistence type="inferred from homology"/>
<feature type="disulfide bond" evidence="16">
    <location>
        <begin position="62"/>
        <end position="75"/>
    </location>
</feature>
<dbReference type="Gene3D" id="3.20.20.80">
    <property type="entry name" value="Glycosidases"/>
    <property type="match status" value="1"/>
</dbReference>
<evidence type="ECO:0000256" key="5">
    <source>
        <dbReference type="ARBA" id="ARBA00022723"/>
    </source>
</evidence>
<feature type="binding site" evidence="15">
    <location>
        <position position="215"/>
    </location>
    <ligand>
        <name>Ca(2+)</name>
        <dbReference type="ChEBI" id="CHEBI:29108"/>
        <label>1</label>
    </ligand>
</feature>
<feature type="domain" description="Glycosyl hydrolase family 13 catalytic" evidence="19">
    <location>
        <begin position="44"/>
        <end position="415"/>
    </location>
</feature>
<feature type="active site" description="Nucleophile" evidence="13">
    <location>
        <position position="246"/>
    </location>
</feature>
<dbReference type="SMART" id="SM00642">
    <property type="entry name" value="Aamy"/>
    <property type="match status" value="1"/>
</dbReference>
<dbReference type="InterPro" id="IPR015340">
    <property type="entry name" value="A_amylase_C_dom"/>
</dbReference>
<keyword evidence="10" id="KW-0325">Glycoprotein</keyword>
<evidence type="ECO:0000313" key="20">
    <source>
        <dbReference type="EMBL" id="CAG8609200.1"/>
    </source>
</evidence>
<dbReference type="Gene3D" id="2.60.40.1180">
    <property type="entry name" value="Golgi alpha-mannosidase II"/>
    <property type="match status" value="1"/>
</dbReference>
<evidence type="ECO:0000256" key="6">
    <source>
        <dbReference type="ARBA" id="ARBA00022729"/>
    </source>
</evidence>
<dbReference type="PANTHER" id="PTHR10357">
    <property type="entry name" value="ALPHA-AMYLASE FAMILY MEMBER"/>
    <property type="match status" value="1"/>
</dbReference>
<dbReference type="EMBL" id="CAJVPL010002398">
    <property type="protein sequence ID" value="CAG8609200.1"/>
    <property type="molecule type" value="Genomic_DNA"/>
</dbReference>
<dbReference type="InterPro" id="IPR013777">
    <property type="entry name" value="A-amylase-like"/>
</dbReference>
<dbReference type="FunFam" id="3.20.20.80:FF:000120">
    <property type="entry name" value="Alpha-amylase A"/>
    <property type="match status" value="1"/>
</dbReference>
<dbReference type="SUPFAM" id="SSF51445">
    <property type="entry name" value="(Trans)glycosidases"/>
    <property type="match status" value="1"/>
</dbReference>
<feature type="binding site" evidence="15">
    <location>
        <position position="270"/>
    </location>
    <ligand>
        <name>Ca(2+)</name>
        <dbReference type="ChEBI" id="CHEBI:29108"/>
        <label>2</label>
    </ligand>
</feature>
<accession>A0A9N9CN74</accession>
<dbReference type="PIRSF" id="PIRSF001024">
    <property type="entry name" value="Alph-amyl_fung"/>
    <property type="match status" value="1"/>
</dbReference>
<feature type="binding site" evidence="15">
    <location>
        <position position="246"/>
    </location>
    <ligand>
        <name>Ca(2+)</name>
        <dbReference type="ChEBI" id="CHEBI:29108"/>
        <label>2</label>
    </ligand>
</feature>
<evidence type="ECO:0000256" key="7">
    <source>
        <dbReference type="ARBA" id="ARBA00022801"/>
    </source>
</evidence>
<dbReference type="OrthoDB" id="1740265at2759"/>
<dbReference type="EC" id="3.2.1.1" evidence="4"/>
<feature type="binding site" evidence="17">
    <location>
        <position position="336"/>
    </location>
    <ligand>
        <name>substrate</name>
    </ligand>
</feature>
<keyword evidence="11" id="KW-0119">Carbohydrate metabolism</keyword>
<feature type="binding site" evidence="15">
    <location>
        <position position="250"/>
    </location>
    <ligand>
        <name>Ca(2+)</name>
        <dbReference type="ChEBI" id="CHEBI:29108"/>
        <label>1</label>
    </ligand>
</feature>
<comment type="similarity">
    <text evidence="3">Belongs to the glycosyl hydrolase 13 family.</text>
</comment>
<evidence type="ECO:0000256" key="17">
    <source>
        <dbReference type="PIRSR" id="PIRSR001024-5"/>
    </source>
</evidence>
<dbReference type="Pfam" id="PF00128">
    <property type="entry name" value="Alpha-amylase"/>
    <property type="match status" value="1"/>
</dbReference>
<dbReference type="InterPro" id="IPR013780">
    <property type="entry name" value="Glyco_hydro_b"/>
</dbReference>
<feature type="binding site" evidence="15">
    <location>
        <position position="202"/>
    </location>
    <ligand>
        <name>Ca(2+)</name>
        <dbReference type="ChEBI" id="CHEBI:29108"/>
        <label>1</label>
    </ligand>
</feature>
<evidence type="ECO:0000256" key="15">
    <source>
        <dbReference type="PIRSR" id="PIRSR001024-3"/>
    </source>
</evidence>
<dbReference type="AlphaFoldDB" id="A0A9N9CN74"/>
<evidence type="ECO:0000256" key="18">
    <source>
        <dbReference type="SAM" id="SignalP"/>
    </source>
</evidence>
<comment type="caution">
    <text evidence="20">The sequence shown here is derived from an EMBL/GenBank/DDBJ whole genome shotgun (WGS) entry which is preliminary data.</text>
</comment>
<feature type="binding site" evidence="17">
    <location>
        <position position="159"/>
    </location>
    <ligand>
        <name>substrate</name>
    </ligand>
</feature>
<organism evidence="20 21">
    <name type="scientific">Ambispora gerdemannii</name>
    <dbReference type="NCBI Taxonomy" id="144530"/>
    <lineage>
        <taxon>Eukaryota</taxon>
        <taxon>Fungi</taxon>
        <taxon>Fungi incertae sedis</taxon>
        <taxon>Mucoromycota</taxon>
        <taxon>Glomeromycotina</taxon>
        <taxon>Glomeromycetes</taxon>
        <taxon>Archaeosporales</taxon>
        <taxon>Ambisporaceae</taxon>
        <taxon>Ambispora</taxon>
    </lineage>
</organism>
<dbReference type="Proteomes" id="UP000789831">
    <property type="component" value="Unassembled WGS sequence"/>
</dbReference>
<evidence type="ECO:0000256" key="10">
    <source>
        <dbReference type="ARBA" id="ARBA00023180"/>
    </source>
</evidence>
<evidence type="ECO:0000256" key="14">
    <source>
        <dbReference type="PIRSR" id="PIRSR001024-2"/>
    </source>
</evidence>
<evidence type="ECO:0000256" key="1">
    <source>
        <dbReference type="ARBA" id="ARBA00000548"/>
    </source>
</evidence>
<dbReference type="InterPro" id="IPR006047">
    <property type="entry name" value="GH13_cat_dom"/>
</dbReference>
<evidence type="ECO:0000256" key="11">
    <source>
        <dbReference type="ARBA" id="ARBA00023277"/>
    </source>
</evidence>
<sequence>MKFFSILLISLSLLLSNSFFLTFSNIPQVSARTANEWRQRTIYQLLTDRFAQPSNAKNQTLCESNKVEYEVRRYCGGTFKGIIENLDYIKNLGFDAIWISPVVTQFEEETQFGLGWHGYWAQNMYSINPHFGTEQDLKNLVEAAHKKGIWVMVDVVANHMGPQRGKKPKTEEYVKQYTPFNNTSNYHEYCNIHNWNDQNEVEYCSIGGEDLPLPDLDTENPQTASLLIDWISSLVKTYNFDGIRIDTVKHVRKPFWADFTKSAGVFSIGEVFDGNHGYVSDYQNYMDALLGYPLYYTLNSVYADGNSMYGIRDALNQNRQSFKDTNLLGNFLDGHDVPRFLSKKSDQSILRNALAFILLADGIPVVYQGTEQNFNGNPTVSYGGNDPWNREALWSSKYSQSTPTYQFISTILTFRKLLPSKFFSELSVEAWVDANIYMFFKDRVMVVTSNYGKDSGVSRDIIVQGNGRWSPGTDMVNILKCDEIVKVDVNGNLLIKLNQEPKVLYPMKELNGSGLCKL</sequence>
<dbReference type="PANTHER" id="PTHR10357:SF215">
    <property type="entry name" value="ALPHA-AMYLASE 1"/>
    <property type="match status" value="1"/>
</dbReference>
<feature type="binding site" evidence="17">
    <location>
        <position position="244"/>
    </location>
    <ligand>
        <name>substrate</name>
    </ligand>
</feature>
<gene>
    <name evidence="20" type="ORF">AGERDE_LOCUS9505</name>
</gene>
<feature type="chain" id="PRO_5040267964" description="alpha-amylase" evidence="18">
    <location>
        <begin position="32"/>
        <end position="518"/>
    </location>
</feature>
<protein>
    <recommendedName>
        <fullName evidence="4">alpha-amylase</fullName>
        <ecNumber evidence="4">3.2.1.1</ecNumber>
    </recommendedName>
</protein>
<feature type="binding site" evidence="17">
    <location>
        <position position="120"/>
    </location>
    <ligand>
        <name>substrate</name>
    </ligand>
</feature>
<evidence type="ECO:0000256" key="3">
    <source>
        <dbReference type="ARBA" id="ARBA00008061"/>
    </source>
</evidence>
<keyword evidence="9 16" id="KW-1015">Disulfide bond</keyword>
<dbReference type="CDD" id="cd11319">
    <property type="entry name" value="AmyAc_euk_AmyA"/>
    <property type="match status" value="1"/>
</dbReference>
<name>A0A9N9CN74_9GLOM</name>
<feature type="binding site" evidence="15">
    <location>
        <position position="158"/>
    </location>
    <ligand>
        <name>Ca(2+)</name>
        <dbReference type="ChEBI" id="CHEBI:29108"/>
        <label>1</label>
    </ligand>
</feature>
<feature type="disulfide bond" evidence="16">
    <location>
        <begin position="481"/>
        <end position="516"/>
    </location>
</feature>
<comment type="cofactor">
    <cofactor evidence="2">
        <name>Ca(2+)</name>
        <dbReference type="ChEBI" id="CHEBI:29108"/>
    </cofactor>
</comment>
<keyword evidence="7" id="KW-0378">Hydrolase</keyword>
<evidence type="ECO:0000256" key="13">
    <source>
        <dbReference type="PIRSR" id="PIRSR001024-1"/>
    </source>
</evidence>
<feature type="binding site" evidence="17">
    <location>
        <position position="274"/>
    </location>
    <ligand>
        <name>substrate</name>
    </ligand>
</feature>
<feature type="disulfide bond" evidence="16">
    <location>
        <begin position="190"/>
        <end position="204"/>
    </location>
</feature>